<reference evidence="1" key="1">
    <citation type="submission" date="2018-05" db="EMBL/GenBank/DDBJ databases">
        <authorList>
            <person name="Lanie J.A."/>
            <person name="Ng W.-L."/>
            <person name="Kazmierczak K.M."/>
            <person name="Andrzejewski T.M."/>
            <person name="Davidsen T.M."/>
            <person name="Wayne K.J."/>
            <person name="Tettelin H."/>
            <person name="Glass J.I."/>
            <person name="Rusch D."/>
            <person name="Podicherti R."/>
            <person name="Tsui H.-C.T."/>
            <person name="Winkler M.E."/>
        </authorList>
    </citation>
    <scope>NUCLEOTIDE SEQUENCE</scope>
</reference>
<name>A0A381VFI2_9ZZZZ</name>
<accession>A0A381VFI2</accession>
<proteinExistence type="predicted"/>
<dbReference type="EMBL" id="UINC01008538">
    <property type="protein sequence ID" value="SVA38407.1"/>
    <property type="molecule type" value="Genomic_DNA"/>
</dbReference>
<evidence type="ECO:0000313" key="1">
    <source>
        <dbReference type="EMBL" id="SVA38407.1"/>
    </source>
</evidence>
<dbReference type="AlphaFoldDB" id="A0A381VFI2"/>
<gene>
    <name evidence="1" type="ORF">METZ01_LOCUS91261</name>
</gene>
<organism evidence="1">
    <name type="scientific">marine metagenome</name>
    <dbReference type="NCBI Taxonomy" id="408172"/>
    <lineage>
        <taxon>unclassified sequences</taxon>
        <taxon>metagenomes</taxon>
        <taxon>ecological metagenomes</taxon>
    </lineage>
</organism>
<sequence length="22" mass="2488">MKNFATSSTFDARLAHDQNLYG</sequence>
<protein>
    <submittedName>
        <fullName evidence="1">Uncharacterized protein</fullName>
    </submittedName>
</protein>